<dbReference type="InterPro" id="IPR052414">
    <property type="entry name" value="U3_snoRNA-assoc_WDR"/>
</dbReference>
<evidence type="ECO:0000256" key="1">
    <source>
        <dbReference type="ARBA" id="ARBA00004604"/>
    </source>
</evidence>
<dbReference type="Proteomes" id="UP001465755">
    <property type="component" value="Unassembled WGS sequence"/>
</dbReference>
<dbReference type="SUPFAM" id="SSF50998">
    <property type="entry name" value="Quinoprotein alcohol dehydrogenase-like"/>
    <property type="match status" value="1"/>
</dbReference>
<evidence type="ECO:0000256" key="4">
    <source>
        <dbReference type="SAM" id="MobiDB-lite"/>
    </source>
</evidence>
<protein>
    <recommendedName>
        <fullName evidence="5">Small-subunit processome Utp12 domain-containing protein</fullName>
    </recommendedName>
</protein>
<reference evidence="6 7" key="1">
    <citation type="journal article" date="2024" name="Nat. Commun.">
        <title>Phylogenomics reveals the evolutionary origins of lichenization in chlorophyte algae.</title>
        <authorList>
            <person name="Puginier C."/>
            <person name="Libourel C."/>
            <person name="Otte J."/>
            <person name="Skaloud P."/>
            <person name="Haon M."/>
            <person name="Grisel S."/>
            <person name="Petersen M."/>
            <person name="Berrin J.G."/>
            <person name="Delaux P.M."/>
            <person name="Dal Grande F."/>
            <person name="Keller J."/>
        </authorList>
    </citation>
    <scope>NUCLEOTIDE SEQUENCE [LARGE SCALE GENOMIC DNA]</scope>
    <source>
        <strain evidence="6 7">SAG 2036</strain>
    </source>
</reference>
<evidence type="ECO:0000313" key="7">
    <source>
        <dbReference type="Proteomes" id="UP001465755"/>
    </source>
</evidence>
<dbReference type="Gene3D" id="2.130.10.10">
    <property type="entry name" value="YVTN repeat-like/Quinoprotein amine dehydrogenase"/>
    <property type="match status" value="1"/>
</dbReference>
<dbReference type="PANTHER" id="PTHR44267">
    <property type="entry name" value="WD REPEAT-CONTAINING PROTEIN 43"/>
    <property type="match status" value="1"/>
</dbReference>
<organism evidence="6 7">
    <name type="scientific">Symbiochloris irregularis</name>
    <dbReference type="NCBI Taxonomy" id="706552"/>
    <lineage>
        <taxon>Eukaryota</taxon>
        <taxon>Viridiplantae</taxon>
        <taxon>Chlorophyta</taxon>
        <taxon>core chlorophytes</taxon>
        <taxon>Trebouxiophyceae</taxon>
        <taxon>Trebouxiales</taxon>
        <taxon>Trebouxiaceae</taxon>
        <taxon>Symbiochloris</taxon>
    </lineage>
</organism>
<comment type="subcellular location">
    <subcellularLocation>
        <location evidence="1">Nucleus</location>
        <location evidence="1">Nucleolus</location>
    </subcellularLocation>
</comment>
<dbReference type="InterPro" id="IPR011047">
    <property type="entry name" value="Quinoprotein_ADH-like_sf"/>
</dbReference>
<evidence type="ECO:0000259" key="5">
    <source>
        <dbReference type="Pfam" id="PF04003"/>
    </source>
</evidence>
<dbReference type="Pfam" id="PF04003">
    <property type="entry name" value="Utp12"/>
    <property type="match status" value="1"/>
</dbReference>
<dbReference type="InterPro" id="IPR001680">
    <property type="entry name" value="WD40_rpt"/>
</dbReference>
<comment type="similarity">
    <text evidence="3">Belongs to the UTP5 family.</text>
</comment>
<evidence type="ECO:0000256" key="3">
    <source>
        <dbReference type="ARBA" id="ARBA00038335"/>
    </source>
</evidence>
<dbReference type="InterPro" id="IPR007148">
    <property type="entry name" value="SSU_processome_Utp12"/>
</dbReference>
<dbReference type="SMART" id="SM00320">
    <property type="entry name" value="WD40"/>
    <property type="match status" value="4"/>
</dbReference>
<comment type="caution">
    <text evidence="6">The sequence shown here is derived from an EMBL/GenBank/DDBJ whole genome shotgun (WGS) entry which is preliminary data.</text>
</comment>
<dbReference type="InterPro" id="IPR015943">
    <property type="entry name" value="WD40/YVTN_repeat-like_dom_sf"/>
</dbReference>
<keyword evidence="7" id="KW-1185">Reference proteome</keyword>
<keyword evidence="2" id="KW-0539">Nucleus</keyword>
<dbReference type="GO" id="GO:0000462">
    <property type="term" value="P:maturation of SSU-rRNA from tricistronic rRNA transcript (SSU-rRNA, 5.8S rRNA, LSU-rRNA)"/>
    <property type="evidence" value="ECO:0007669"/>
    <property type="project" value="TreeGrafter"/>
</dbReference>
<sequence length="553" mass="56806">MQSSSSSNQLCAFNLSGECLAIASADSRIRILDTGTGQPRLTVDGGRASAIGTTAATQSQGELRERVTSLCWGQAADPDLVSSTPPIILGTAEGSISSVDTVTGDVLWRTADCHEGAVTSVASTSSPEASVVSVGRDGQVVQLNAATGTQVAAWKAGKGQLTSVAISADGRLLLVGGLTLVLWDASTRKQLRKYAGHPAPVWPSGSTGNDFQVAGLTRDGNARVWSVAAGNKKCAATLTAHIRATPSPAATSSGVLAMQFTSPHSLLTVHGTTVRPSFEHVSLPEASTTGAAAEVSLHASQDGVLLPSSATGKAKDSSGSESSDGGDELEDGETLGERLRIMGLAPAQGEQVQQAEAAVGELLPEATMSIQADSLVTLLTQALRSSDSQLLERCLGVQSASIVSNTVRGLGPQDASLLLRTAVDRLQSRPARGRQLATWLRPLLLHHAGYLMAGPGAQTSLASLYQIIESRLALQRPLASLAGRLDLLCAQIPSIAANAQGNAHALPFGGPQVVLQDDVEAEDALAPGSLADSDSEQGELGGDELLSDSDLSE</sequence>
<dbReference type="EMBL" id="JALJOQ010000229">
    <property type="protein sequence ID" value="KAK9788309.1"/>
    <property type="molecule type" value="Genomic_DNA"/>
</dbReference>
<dbReference type="PANTHER" id="PTHR44267:SF1">
    <property type="entry name" value="WD REPEAT-CONTAINING PROTEIN 43"/>
    <property type="match status" value="1"/>
</dbReference>
<evidence type="ECO:0000256" key="2">
    <source>
        <dbReference type="ARBA" id="ARBA00023242"/>
    </source>
</evidence>
<proteinExistence type="inferred from homology"/>
<feature type="region of interest" description="Disordered" evidence="4">
    <location>
        <begin position="302"/>
        <end position="331"/>
    </location>
</feature>
<evidence type="ECO:0000313" key="6">
    <source>
        <dbReference type="EMBL" id="KAK9788309.1"/>
    </source>
</evidence>
<feature type="region of interest" description="Disordered" evidence="4">
    <location>
        <begin position="524"/>
        <end position="553"/>
    </location>
</feature>
<feature type="compositionally biased region" description="Acidic residues" evidence="4">
    <location>
        <begin position="533"/>
        <end position="553"/>
    </location>
</feature>
<gene>
    <name evidence="6" type="ORF">WJX73_010702</name>
</gene>
<dbReference type="AlphaFoldDB" id="A0AAW1NJH6"/>
<dbReference type="GO" id="GO:0005730">
    <property type="term" value="C:nucleolus"/>
    <property type="evidence" value="ECO:0007669"/>
    <property type="project" value="UniProtKB-SubCell"/>
</dbReference>
<name>A0AAW1NJH6_9CHLO</name>
<accession>A0AAW1NJH6</accession>
<feature type="domain" description="Small-subunit processome Utp12" evidence="5">
    <location>
        <begin position="387"/>
        <end position="489"/>
    </location>
</feature>